<proteinExistence type="predicted"/>
<keyword evidence="1" id="KW-1133">Transmembrane helix</keyword>
<feature type="transmembrane region" description="Helical" evidence="1">
    <location>
        <begin position="21"/>
        <end position="38"/>
    </location>
</feature>
<reference evidence="3" key="1">
    <citation type="submission" date="2020-12" db="EMBL/GenBank/DDBJ databases">
        <title>Bacterial taxonomy.</title>
        <authorList>
            <person name="Pan X."/>
        </authorList>
    </citation>
    <scope>NUCLEOTIDE SEQUENCE</scope>
    <source>
        <strain evidence="3">B2012</strain>
    </source>
</reference>
<dbReference type="RefSeq" id="WP_198880509.1">
    <property type="nucleotide sequence ID" value="NZ_JAEKJA010000001.1"/>
</dbReference>
<dbReference type="AlphaFoldDB" id="A0A934MER0"/>
<protein>
    <submittedName>
        <fullName evidence="3">Tripartite tricarboxylate transporter TctB family protein</fullName>
    </submittedName>
</protein>
<feature type="transmembrane region" description="Helical" evidence="1">
    <location>
        <begin position="58"/>
        <end position="75"/>
    </location>
</feature>
<evidence type="ECO:0000313" key="4">
    <source>
        <dbReference type="Proteomes" id="UP000609531"/>
    </source>
</evidence>
<sequence>MRASERLARIFGTSHTPRGDVGLALVVAAFAALLLWQAAKVPPPFFDPLGSAAVPRGVAVVLLLLAAIVLVRALLARPWPALERDTGYRRRPDVACGIVALAVAYVGVMAAGVLGFMVATILFLALGTALLATFRRRQVLIGLALAVVLGIGGTLLFTEFFFIDLPR</sequence>
<dbReference type="Proteomes" id="UP000609531">
    <property type="component" value="Unassembled WGS sequence"/>
</dbReference>
<name>A0A934MER0_9HYPH</name>
<feature type="transmembrane region" description="Helical" evidence="1">
    <location>
        <begin position="96"/>
        <end position="127"/>
    </location>
</feature>
<keyword evidence="1" id="KW-0472">Membrane</keyword>
<dbReference type="Pfam" id="PF07331">
    <property type="entry name" value="TctB"/>
    <property type="match status" value="1"/>
</dbReference>
<keyword evidence="1" id="KW-0812">Transmembrane</keyword>
<evidence type="ECO:0000256" key="1">
    <source>
        <dbReference type="SAM" id="Phobius"/>
    </source>
</evidence>
<evidence type="ECO:0000313" key="3">
    <source>
        <dbReference type="EMBL" id="MBJ3774643.1"/>
    </source>
</evidence>
<gene>
    <name evidence="3" type="ORF">JCR33_03035</name>
</gene>
<feature type="domain" description="DUF1468" evidence="2">
    <location>
        <begin position="23"/>
        <end position="166"/>
    </location>
</feature>
<dbReference type="InterPro" id="IPR009936">
    <property type="entry name" value="DUF1468"/>
</dbReference>
<feature type="transmembrane region" description="Helical" evidence="1">
    <location>
        <begin position="139"/>
        <end position="163"/>
    </location>
</feature>
<dbReference type="EMBL" id="JAEKJA010000001">
    <property type="protein sequence ID" value="MBJ3774643.1"/>
    <property type="molecule type" value="Genomic_DNA"/>
</dbReference>
<evidence type="ECO:0000259" key="2">
    <source>
        <dbReference type="Pfam" id="PF07331"/>
    </source>
</evidence>
<comment type="caution">
    <text evidence="3">The sequence shown here is derived from an EMBL/GenBank/DDBJ whole genome shotgun (WGS) entry which is preliminary data.</text>
</comment>
<keyword evidence="4" id="KW-1185">Reference proteome</keyword>
<organism evidence="3 4">
    <name type="scientific">Acuticoccus mangrovi</name>
    <dbReference type="NCBI Taxonomy" id="2796142"/>
    <lineage>
        <taxon>Bacteria</taxon>
        <taxon>Pseudomonadati</taxon>
        <taxon>Pseudomonadota</taxon>
        <taxon>Alphaproteobacteria</taxon>
        <taxon>Hyphomicrobiales</taxon>
        <taxon>Amorphaceae</taxon>
        <taxon>Acuticoccus</taxon>
    </lineage>
</organism>
<accession>A0A934MER0</accession>